<organism evidence="10 11">
    <name type="scientific">Pollutimonas bauzanensis</name>
    <dbReference type="NCBI Taxonomy" id="658167"/>
    <lineage>
        <taxon>Bacteria</taxon>
        <taxon>Pseudomonadati</taxon>
        <taxon>Pseudomonadota</taxon>
        <taxon>Betaproteobacteria</taxon>
        <taxon>Burkholderiales</taxon>
        <taxon>Alcaligenaceae</taxon>
        <taxon>Pollutimonas</taxon>
    </lineage>
</organism>
<evidence type="ECO:0000256" key="3">
    <source>
        <dbReference type="ARBA" id="ARBA00022676"/>
    </source>
</evidence>
<feature type="transmembrane region" description="Helical" evidence="8">
    <location>
        <begin position="114"/>
        <end position="139"/>
    </location>
</feature>
<feature type="transmembrane region" description="Helical" evidence="8">
    <location>
        <begin position="203"/>
        <end position="223"/>
    </location>
</feature>
<keyword evidence="5 8" id="KW-0812">Transmembrane</keyword>
<dbReference type="PANTHER" id="PTHR33908">
    <property type="entry name" value="MANNOSYLTRANSFERASE YKCB-RELATED"/>
    <property type="match status" value="1"/>
</dbReference>
<evidence type="ECO:0000256" key="6">
    <source>
        <dbReference type="ARBA" id="ARBA00022989"/>
    </source>
</evidence>
<evidence type="ECO:0000256" key="7">
    <source>
        <dbReference type="ARBA" id="ARBA00023136"/>
    </source>
</evidence>
<dbReference type="AlphaFoldDB" id="A0A1M5WB31"/>
<feature type="transmembrane region" description="Helical" evidence="8">
    <location>
        <begin position="266"/>
        <end position="289"/>
    </location>
</feature>
<comment type="subcellular location">
    <subcellularLocation>
        <location evidence="1">Cell membrane</location>
        <topology evidence="1">Multi-pass membrane protein</topology>
    </subcellularLocation>
</comment>
<keyword evidence="4 10" id="KW-0808">Transferase</keyword>
<reference evidence="10 11" key="1">
    <citation type="submission" date="2016-11" db="EMBL/GenBank/DDBJ databases">
        <authorList>
            <person name="Jaros S."/>
            <person name="Januszkiewicz K."/>
            <person name="Wedrychowicz H."/>
        </authorList>
    </citation>
    <scope>NUCLEOTIDE SEQUENCE [LARGE SCALE GENOMIC DNA]</scope>
    <source>
        <strain evidence="10 11">CGMCC 1.10190</strain>
    </source>
</reference>
<dbReference type="GO" id="GO:0006493">
    <property type="term" value="P:protein O-linked glycosylation"/>
    <property type="evidence" value="ECO:0007669"/>
    <property type="project" value="InterPro"/>
</dbReference>
<accession>A0A1M5WB31</accession>
<evidence type="ECO:0000256" key="1">
    <source>
        <dbReference type="ARBA" id="ARBA00004651"/>
    </source>
</evidence>
<keyword evidence="3 10" id="KW-0328">Glycosyltransferase</keyword>
<feature type="transmembrane region" description="Helical" evidence="8">
    <location>
        <begin position="82"/>
        <end position="102"/>
    </location>
</feature>
<protein>
    <submittedName>
        <fullName evidence="10">Dolichyl-phosphate-mannose-protein mannosyltransferase</fullName>
    </submittedName>
</protein>
<dbReference type="EMBL" id="FQXE01000005">
    <property type="protein sequence ID" value="SHH84696.1"/>
    <property type="molecule type" value="Genomic_DNA"/>
</dbReference>
<feature type="transmembrane region" description="Helical" evidence="8">
    <location>
        <begin position="7"/>
        <end position="25"/>
    </location>
</feature>
<dbReference type="STRING" id="658167.SAMN04488135_105170"/>
<keyword evidence="7 8" id="KW-0472">Membrane</keyword>
<evidence type="ECO:0000313" key="10">
    <source>
        <dbReference type="EMBL" id="SHH84696.1"/>
    </source>
</evidence>
<dbReference type="GO" id="GO:0009103">
    <property type="term" value="P:lipopolysaccharide biosynthetic process"/>
    <property type="evidence" value="ECO:0007669"/>
    <property type="project" value="UniProtKB-ARBA"/>
</dbReference>
<evidence type="ECO:0000256" key="2">
    <source>
        <dbReference type="ARBA" id="ARBA00022475"/>
    </source>
</evidence>
<sequence length="478" mass="53263">MPRQIKFYGGLAALLCLPLLGMWLIPLADTSEPRYAEIARLMAQTGDWITPWFEPGVPFWGKPPLSFWVQALSFRLLGVNEFAARLPSWLATMGTVGLLYAHARAYFGARVAQWAVAVYGSCALVYVASGAVLTDPFLALGTTWSMTAFAMAARKPTFYWRYGFFLGLAIGLLAKGPLALVLVASPLLAWLPWRGSNWQAARALPWGRGSMLTLAISLPWYVLAELKTPGFLNYFIAGEHFLRFVDPGWQGDLYGTAHKRAYGAIWWYWLQAAFPWGVVALGMIAAALFKAERRDAMRRALRDPALAYLLAWSLFAPLFFTVSGNILWTYVLPALGAFSILLAVALDARRARAPVFLRRVRWLACLAPATILLLTVVVALQPARLKTERGLVRYAQQMGGRGCLFYVDSRPFSARFYSRGEAGLLGMEQLPAKLGACAPVYLAVPRNRLDQVAKMLARPLRKRFESQRYVLIEIDTKP</sequence>
<gene>
    <name evidence="10" type="ORF">SAMN04488135_105170</name>
</gene>
<dbReference type="InterPro" id="IPR050297">
    <property type="entry name" value="LipidA_mod_glycosyltrf_83"/>
</dbReference>
<dbReference type="Proteomes" id="UP000184226">
    <property type="component" value="Unassembled WGS sequence"/>
</dbReference>
<keyword evidence="2" id="KW-1003">Cell membrane</keyword>
<feature type="domain" description="ArnT-like N-terminal" evidence="9">
    <location>
        <begin position="15"/>
        <end position="235"/>
    </location>
</feature>
<feature type="transmembrane region" description="Helical" evidence="8">
    <location>
        <begin position="360"/>
        <end position="380"/>
    </location>
</feature>
<dbReference type="PANTHER" id="PTHR33908:SF3">
    <property type="entry name" value="UNDECAPRENYL PHOSPHATE-ALPHA-4-AMINO-4-DEOXY-L-ARABINOSE ARABINOSYL TRANSFERASE"/>
    <property type="match status" value="1"/>
</dbReference>
<feature type="transmembrane region" description="Helical" evidence="8">
    <location>
        <begin position="301"/>
        <end position="320"/>
    </location>
</feature>
<evidence type="ECO:0000256" key="5">
    <source>
        <dbReference type="ARBA" id="ARBA00022692"/>
    </source>
</evidence>
<keyword evidence="6 8" id="KW-1133">Transmembrane helix</keyword>
<evidence type="ECO:0000256" key="8">
    <source>
        <dbReference type="SAM" id="Phobius"/>
    </source>
</evidence>
<keyword evidence="11" id="KW-1185">Reference proteome</keyword>
<dbReference type="GO" id="GO:0016763">
    <property type="term" value="F:pentosyltransferase activity"/>
    <property type="evidence" value="ECO:0007669"/>
    <property type="project" value="TreeGrafter"/>
</dbReference>
<dbReference type="GO" id="GO:0005886">
    <property type="term" value="C:plasma membrane"/>
    <property type="evidence" value="ECO:0007669"/>
    <property type="project" value="UniProtKB-SubCell"/>
</dbReference>
<dbReference type="Pfam" id="PF02366">
    <property type="entry name" value="PMT"/>
    <property type="match status" value="1"/>
</dbReference>
<evidence type="ECO:0000313" key="11">
    <source>
        <dbReference type="Proteomes" id="UP000184226"/>
    </source>
</evidence>
<dbReference type="GO" id="GO:0010041">
    <property type="term" value="P:response to iron(III) ion"/>
    <property type="evidence" value="ECO:0007669"/>
    <property type="project" value="TreeGrafter"/>
</dbReference>
<evidence type="ECO:0000259" key="9">
    <source>
        <dbReference type="Pfam" id="PF02366"/>
    </source>
</evidence>
<dbReference type="OrthoDB" id="9775035at2"/>
<proteinExistence type="predicted"/>
<feature type="transmembrane region" description="Helical" evidence="8">
    <location>
        <begin position="326"/>
        <end position="348"/>
    </location>
</feature>
<dbReference type="RefSeq" id="WP_073103274.1">
    <property type="nucleotide sequence ID" value="NZ_FQXE01000005.1"/>
</dbReference>
<dbReference type="InterPro" id="IPR003342">
    <property type="entry name" value="ArnT-like_N"/>
</dbReference>
<dbReference type="GO" id="GO:0000030">
    <property type="term" value="F:mannosyltransferase activity"/>
    <property type="evidence" value="ECO:0007669"/>
    <property type="project" value="InterPro"/>
</dbReference>
<feature type="transmembrane region" description="Helical" evidence="8">
    <location>
        <begin position="159"/>
        <end position="191"/>
    </location>
</feature>
<evidence type="ECO:0000256" key="4">
    <source>
        <dbReference type="ARBA" id="ARBA00022679"/>
    </source>
</evidence>
<name>A0A1M5WB31_9BURK</name>